<dbReference type="EMBL" id="JBHUJC010000010">
    <property type="protein sequence ID" value="MFD2275429.1"/>
    <property type="molecule type" value="Genomic_DNA"/>
</dbReference>
<dbReference type="InterPro" id="IPR029058">
    <property type="entry name" value="AB_hydrolase_fold"/>
</dbReference>
<dbReference type="Pfam" id="PF05057">
    <property type="entry name" value="DUF676"/>
    <property type="match status" value="1"/>
</dbReference>
<evidence type="ECO:0000259" key="1">
    <source>
        <dbReference type="Pfam" id="PF05057"/>
    </source>
</evidence>
<dbReference type="Proteomes" id="UP001597297">
    <property type="component" value="Unassembled WGS sequence"/>
</dbReference>
<dbReference type="SUPFAM" id="SSF53474">
    <property type="entry name" value="alpha/beta-Hydrolases"/>
    <property type="match status" value="1"/>
</dbReference>
<dbReference type="InterPro" id="IPR007751">
    <property type="entry name" value="DUF676_lipase-like"/>
</dbReference>
<protein>
    <submittedName>
        <fullName evidence="2">Esterase/lipase family protein</fullName>
    </submittedName>
</protein>
<reference evidence="3" key="1">
    <citation type="journal article" date="2019" name="Int. J. Syst. Evol. Microbiol.">
        <title>The Global Catalogue of Microorganisms (GCM) 10K type strain sequencing project: providing services to taxonomists for standard genome sequencing and annotation.</title>
        <authorList>
            <consortium name="The Broad Institute Genomics Platform"/>
            <consortium name="The Broad Institute Genome Sequencing Center for Infectious Disease"/>
            <person name="Wu L."/>
            <person name="Ma J."/>
        </authorList>
    </citation>
    <scope>NUCLEOTIDE SEQUENCE [LARGE SCALE GENOMIC DNA]</scope>
    <source>
        <strain evidence="3">JCM 16545</strain>
    </source>
</reference>
<accession>A0ABW5E4S9</accession>
<dbReference type="Gene3D" id="3.40.50.1820">
    <property type="entry name" value="alpha/beta hydrolase"/>
    <property type="match status" value="1"/>
</dbReference>
<evidence type="ECO:0000313" key="2">
    <source>
        <dbReference type="EMBL" id="MFD2275429.1"/>
    </source>
</evidence>
<sequence>MSSRKSSKVIDTLGVLRTPMPWHKPSKTEGGDELVILMHGLWRSYRAMDPIVKAVTQNGYSALNIPYPSYKESLEEMVMRLHRTIEVEREHYSKIHFVTHSLGGVIVRNYLHNYDHTDSSRVVMLAPPLRGSKIVDWLQGAKLNFVLGPAGSFLSTESMAREPDFLPTQIETAVIMGNRVRIPLLHKIIDDESDGIVSVESGKAGGVKEFKVISADHTLITLHEEVLAGVPRFLKTGSLQP</sequence>
<dbReference type="PANTHER" id="PTHR37946:SF1">
    <property type="entry name" value="SLL1969 PROTEIN"/>
    <property type="match status" value="1"/>
</dbReference>
<name>A0ABW5E4S9_9BACT</name>
<organism evidence="2 3">
    <name type="scientific">Rubritalea spongiae</name>
    <dbReference type="NCBI Taxonomy" id="430797"/>
    <lineage>
        <taxon>Bacteria</taxon>
        <taxon>Pseudomonadati</taxon>
        <taxon>Verrucomicrobiota</taxon>
        <taxon>Verrucomicrobiia</taxon>
        <taxon>Verrucomicrobiales</taxon>
        <taxon>Rubritaleaceae</taxon>
        <taxon>Rubritalea</taxon>
    </lineage>
</organism>
<dbReference type="PANTHER" id="PTHR37946">
    <property type="entry name" value="SLL1969 PROTEIN"/>
    <property type="match status" value="1"/>
</dbReference>
<keyword evidence="3" id="KW-1185">Reference proteome</keyword>
<comment type="caution">
    <text evidence="2">The sequence shown here is derived from an EMBL/GenBank/DDBJ whole genome shotgun (WGS) entry which is preliminary data.</text>
</comment>
<gene>
    <name evidence="2" type="ORF">ACFSQZ_03010</name>
</gene>
<feature type="domain" description="DUF676" evidence="1">
    <location>
        <begin position="31"/>
        <end position="112"/>
    </location>
</feature>
<evidence type="ECO:0000313" key="3">
    <source>
        <dbReference type="Proteomes" id="UP001597297"/>
    </source>
</evidence>
<proteinExistence type="predicted"/>
<dbReference type="RefSeq" id="WP_377092648.1">
    <property type="nucleotide sequence ID" value="NZ_JBHSJM010000001.1"/>
</dbReference>